<reference evidence="3" key="1">
    <citation type="submission" date="2016-10" db="EMBL/GenBank/DDBJ databases">
        <authorList>
            <person name="Varghese N."/>
            <person name="Submissions S."/>
        </authorList>
    </citation>
    <scope>NUCLEOTIDE SEQUENCE [LARGE SCALE GENOMIC DNA]</scope>
    <source>
        <strain evidence="3">DUS833</strain>
    </source>
</reference>
<evidence type="ECO:0000313" key="3">
    <source>
        <dbReference type="Proteomes" id="UP000199365"/>
    </source>
</evidence>
<dbReference type="AlphaFoldDB" id="A0A1H1JIU7"/>
<dbReference type="Proteomes" id="UP000199365">
    <property type="component" value="Unassembled WGS sequence"/>
</dbReference>
<dbReference type="STRING" id="157910.SAMN05445850_4904"/>
<accession>A0A1H1JIU7</accession>
<evidence type="ECO:0000256" key="1">
    <source>
        <dbReference type="SAM" id="Phobius"/>
    </source>
</evidence>
<keyword evidence="1" id="KW-0472">Membrane</keyword>
<sequence>MQRSANIERLWRMPAILFLLIEQCDIAADIPFVFEASDNGDTARLRLHRFCPISTSSNEAPWSANHQYLLLGSTFALIFALGVASAAIFPHRLRTVLQRPTRLRIVNRLMGSLLVGMGTLMAAVR</sequence>
<keyword evidence="3" id="KW-1185">Reference proteome</keyword>
<feature type="transmembrane region" description="Helical" evidence="1">
    <location>
        <begin position="105"/>
        <end position="124"/>
    </location>
</feature>
<organism evidence="2 3">
    <name type="scientific">Paraburkholderia tuberum</name>
    <dbReference type="NCBI Taxonomy" id="157910"/>
    <lineage>
        <taxon>Bacteria</taxon>
        <taxon>Pseudomonadati</taxon>
        <taxon>Pseudomonadota</taxon>
        <taxon>Betaproteobacteria</taxon>
        <taxon>Burkholderiales</taxon>
        <taxon>Burkholderiaceae</taxon>
        <taxon>Paraburkholderia</taxon>
    </lineage>
</organism>
<keyword evidence="1" id="KW-0812">Transmembrane</keyword>
<keyword evidence="1" id="KW-1133">Transmembrane helix</keyword>
<evidence type="ECO:0000313" key="2">
    <source>
        <dbReference type="EMBL" id="SDR49659.1"/>
    </source>
</evidence>
<name>A0A1H1JIU7_9BURK</name>
<feature type="transmembrane region" description="Helical" evidence="1">
    <location>
        <begin position="68"/>
        <end position="93"/>
    </location>
</feature>
<proteinExistence type="predicted"/>
<dbReference type="EMBL" id="FNKX01000002">
    <property type="protein sequence ID" value="SDR49659.1"/>
    <property type="molecule type" value="Genomic_DNA"/>
</dbReference>
<protein>
    <recommendedName>
        <fullName evidence="4">LysE type translocator</fullName>
    </recommendedName>
</protein>
<gene>
    <name evidence="2" type="ORF">SAMN05445850_4904</name>
</gene>
<evidence type="ECO:0008006" key="4">
    <source>
        <dbReference type="Google" id="ProtNLM"/>
    </source>
</evidence>